<dbReference type="Proteomes" id="UP000194968">
    <property type="component" value="Unassembled WGS sequence"/>
</dbReference>
<sequence>MNVAQSTQTIEPRSFLREFHQILSGKRSLARSAFNNLKPGQKRLLLSASGIELRTTEIYNSDSQFTHAWQMQYDDLTDKEVDDLKKGLRRLQAIIDAFALCEEEDFKKETKKVA</sequence>
<comment type="caution">
    <text evidence="1">The sequence shown here is derived from an EMBL/GenBank/DDBJ whole genome shotgun (WGS) entry which is preliminary data.</text>
</comment>
<dbReference type="RefSeq" id="WP_086320062.1">
    <property type="nucleotide sequence ID" value="NZ_NASD01000027.1"/>
</dbReference>
<dbReference type="OrthoDB" id="7067324at2"/>
<proteinExistence type="predicted"/>
<evidence type="ECO:0000313" key="2">
    <source>
        <dbReference type="Proteomes" id="UP000194968"/>
    </source>
</evidence>
<accession>A0A242NWM4</accession>
<dbReference type="EMBL" id="NASK01000074">
    <property type="protein sequence ID" value="OTQ52173.1"/>
    <property type="molecule type" value="Genomic_DNA"/>
</dbReference>
<dbReference type="AlphaFoldDB" id="A0A242NWM4"/>
<reference evidence="1 2" key="1">
    <citation type="submission" date="2017-03" db="EMBL/GenBank/DDBJ databases">
        <title>Comparative genomics of honeybee gut symbionts reveal geographically distinct and subgroup specific antibiotic resistance.</title>
        <authorList>
            <person name="Ludvigsen J."/>
            <person name="Porcellato D."/>
            <person name="Labee-Lund T.M."/>
            <person name="Amdam G.V."/>
            <person name="Rudi K."/>
        </authorList>
    </citation>
    <scope>NUCLEOTIDE SEQUENCE [LARGE SCALE GENOMIC DNA]</scope>
    <source>
        <strain evidence="1 2">A-4-12</strain>
    </source>
</reference>
<protein>
    <submittedName>
        <fullName evidence="1">Uncharacterized protein</fullName>
    </submittedName>
</protein>
<organism evidence="1 2">
    <name type="scientific">Gilliamella apis</name>
    <dbReference type="NCBI Taxonomy" id="1970738"/>
    <lineage>
        <taxon>Bacteria</taxon>
        <taxon>Pseudomonadati</taxon>
        <taxon>Pseudomonadota</taxon>
        <taxon>Gammaproteobacteria</taxon>
        <taxon>Orbales</taxon>
        <taxon>Orbaceae</taxon>
        <taxon>Gilliamella</taxon>
    </lineage>
</organism>
<name>A0A242NWM4_9GAMM</name>
<evidence type="ECO:0000313" key="1">
    <source>
        <dbReference type="EMBL" id="OTQ52173.1"/>
    </source>
</evidence>
<gene>
    <name evidence="1" type="ORF">B6D06_02165</name>
</gene>